<dbReference type="AlphaFoldDB" id="A0A149PXT2"/>
<dbReference type="STRING" id="1399968.CI15_06345"/>
<organism evidence="2 3">
    <name type="scientific">Paraburkholderia monticola</name>
    <dbReference type="NCBI Taxonomy" id="1399968"/>
    <lineage>
        <taxon>Bacteria</taxon>
        <taxon>Pseudomonadati</taxon>
        <taxon>Pseudomonadota</taxon>
        <taxon>Betaproteobacteria</taxon>
        <taxon>Burkholderiales</taxon>
        <taxon>Burkholderiaceae</taxon>
        <taxon>Paraburkholderia</taxon>
    </lineage>
</organism>
<dbReference type="Pfam" id="PF04326">
    <property type="entry name" value="SLFN_AlbA_2"/>
    <property type="match status" value="1"/>
</dbReference>
<gene>
    <name evidence="2" type="ORF">CI15_06345</name>
</gene>
<accession>A0A149PXT2</accession>
<dbReference type="InterPro" id="IPR038461">
    <property type="entry name" value="Schlafen_AlbA_2_dom_sf"/>
</dbReference>
<evidence type="ECO:0000259" key="1">
    <source>
        <dbReference type="Pfam" id="PF04326"/>
    </source>
</evidence>
<evidence type="ECO:0000313" key="2">
    <source>
        <dbReference type="EMBL" id="KXU89804.1"/>
    </source>
</evidence>
<evidence type="ECO:0000313" key="3">
    <source>
        <dbReference type="Proteomes" id="UP000075613"/>
    </source>
</evidence>
<sequence length="384" mass="43181">MDQDFLRALLYRAEGADLDFKREQYKVSGSDAERSELVKDVLAMANAWRESTAYIILGVAENKSDFPIVVGIADLHDDAHFQQIVNSKVHPKIDFAYEVCKFDGLLVGVISVPKQKRPFYLPKRFGDVNADTVYLRRGSSTAIAKPDEIALMGQGDVQRREPPKVSLTFKDADDEDISSSVRQLVHVDFGDIKQLPDYREPDVDAMYSMLNMRHSTNSDYWREGAKYVADKFGWVRATICIKNESRYSLTHCKLEFTVKDGGGNSLAIRYADDLARAPQHGLKIPKSLYDIGRSVDLEVVAATKRSPSKCIYHIDKVLAGDTITSDAAVALTASESGLITINGQFFAHELESPLPLTCNCEFIVEKRDVSFEQLQRMLMKKRRP</sequence>
<dbReference type="RefSeq" id="WP_062125332.1">
    <property type="nucleotide sequence ID" value="NZ_LRBG01000004.1"/>
</dbReference>
<reference evidence="2 3" key="1">
    <citation type="journal article" date="2015" name="Int. J. Syst. Evol. Microbiol.">
        <title>Burkholderia monticola sp. nov., isolated from mountain soil.</title>
        <authorList>
            <person name="Baek I."/>
            <person name="Seo B."/>
            <person name="Lee I."/>
            <person name="Yi H."/>
            <person name="Chun J."/>
        </authorList>
    </citation>
    <scope>NUCLEOTIDE SEQUENCE [LARGE SCALE GENOMIC DNA]</scope>
    <source>
        <strain evidence="2 3">JC2948</strain>
    </source>
</reference>
<proteinExistence type="predicted"/>
<protein>
    <recommendedName>
        <fullName evidence="1">Schlafen AlbA-2 domain-containing protein</fullName>
    </recommendedName>
</protein>
<comment type="caution">
    <text evidence="2">The sequence shown here is derived from an EMBL/GenBank/DDBJ whole genome shotgun (WGS) entry which is preliminary data.</text>
</comment>
<dbReference type="EMBL" id="LRBG01000004">
    <property type="protein sequence ID" value="KXU89804.1"/>
    <property type="molecule type" value="Genomic_DNA"/>
</dbReference>
<name>A0A149PXT2_9BURK</name>
<dbReference type="PANTHER" id="PTHR30595">
    <property type="entry name" value="GLPR-RELATED TRANSCRIPTIONAL REPRESSOR"/>
    <property type="match status" value="1"/>
</dbReference>
<dbReference type="PANTHER" id="PTHR30595:SF6">
    <property type="entry name" value="SCHLAFEN ALBA-2 DOMAIN-CONTAINING PROTEIN"/>
    <property type="match status" value="1"/>
</dbReference>
<keyword evidence="3" id="KW-1185">Reference proteome</keyword>
<dbReference type="InterPro" id="IPR007421">
    <property type="entry name" value="Schlafen_AlbA_2_dom"/>
</dbReference>
<feature type="domain" description="Schlafen AlbA-2" evidence="1">
    <location>
        <begin position="14"/>
        <end position="142"/>
    </location>
</feature>
<dbReference type="Gene3D" id="3.30.950.30">
    <property type="entry name" value="Schlafen, AAA domain"/>
    <property type="match status" value="1"/>
</dbReference>
<dbReference type="Proteomes" id="UP000075613">
    <property type="component" value="Unassembled WGS sequence"/>
</dbReference>